<keyword evidence="1" id="KW-1133">Transmembrane helix</keyword>
<reference evidence="2 3" key="1">
    <citation type="journal article" date="2024" name="Int. J. Syst. Evol. Microbiol.">
        <title>Virgibacillus tibetensis sp. nov., isolated from salt lake on the Tibetan Plateau of China.</title>
        <authorList>
            <person name="Phurbu D."/>
            <person name="Liu Z.-X."/>
            <person name="Wang R."/>
            <person name="Zheng Y.-Y."/>
            <person name="Liu H.-C."/>
            <person name="Zhou Y.-G."/>
            <person name="Yu Y.-J."/>
            <person name="Li A.-H."/>
        </authorList>
    </citation>
    <scope>NUCLEOTIDE SEQUENCE [LARGE SCALE GENOMIC DNA]</scope>
    <source>
        <strain evidence="2 3">C22-A2</strain>
    </source>
</reference>
<evidence type="ECO:0008006" key="4">
    <source>
        <dbReference type="Google" id="ProtNLM"/>
    </source>
</evidence>
<keyword evidence="3" id="KW-1185">Reference proteome</keyword>
<evidence type="ECO:0000313" key="2">
    <source>
        <dbReference type="EMBL" id="MEC5424368.1"/>
    </source>
</evidence>
<proteinExistence type="predicted"/>
<dbReference type="EMBL" id="JARZFX010000006">
    <property type="protein sequence ID" value="MEC5424368.1"/>
    <property type="molecule type" value="Genomic_DNA"/>
</dbReference>
<evidence type="ECO:0000256" key="1">
    <source>
        <dbReference type="SAM" id="Phobius"/>
    </source>
</evidence>
<feature type="transmembrane region" description="Helical" evidence="1">
    <location>
        <begin position="117"/>
        <end position="137"/>
    </location>
</feature>
<keyword evidence="1" id="KW-0812">Transmembrane</keyword>
<gene>
    <name evidence="2" type="ORF">QGM71_12785</name>
</gene>
<feature type="transmembrane region" description="Helical" evidence="1">
    <location>
        <begin position="87"/>
        <end position="105"/>
    </location>
</feature>
<name>A0ABU6KH18_9BACI</name>
<dbReference type="Proteomes" id="UP001335737">
    <property type="component" value="Unassembled WGS sequence"/>
</dbReference>
<dbReference type="RefSeq" id="WP_327607937.1">
    <property type="nucleotide sequence ID" value="NZ_JARZFX010000006.1"/>
</dbReference>
<organism evidence="2 3">
    <name type="scientific">Virgibacillus tibetensis</name>
    <dbReference type="NCBI Taxonomy" id="3042313"/>
    <lineage>
        <taxon>Bacteria</taxon>
        <taxon>Bacillati</taxon>
        <taxon>Bacillota</taxon>
        <taxon>Bacilli</taxon>
        <taxon>Bacillales</taxon>
        <taxon>Bacillaceae</taxon>
        <taxon>Virgibacillus</taxon>
    </lineage>
</organism>
<protein>
    <recommendedName>
        <fullName evidence="4">DUF1440 domain-containing protein</fullName>
    </recommendedName>
</protein>
<keyword evidence="1" id="KW-0472">Membrane</keyword>
<evidence type="ECO:0000313" key="3">
    <source>
        <dbReference type="Proteomes" id="UP001335737"/>
    </source>
</evidence>
<comment type="caution">
    <text evidence="2">The sequence shown here is derived from an EMBL/GenBank/DDBJ whole genome shotgun (WGS) entry which is preliminary data.</text>
</comment>
<accession>A0ABU6KH18</accession>
<sequence length="141" mass="15931">MKIVFKLVTSGILSGLVLGVFLKVVEEVSEKTVYTLLLNIDYFPIIQYWKLSETVEFTLHIIVSVLFAAVLYFLFKQRNIHKKISAYIVGSIFVGGLLYLTTAFSDRTPVLTDSAAFIYWMVGHLIYGVIVGCLLSIKKKE</sequence>
<feature type="transmembrane region" description="Helical" evidence="1">
    <location>
        <begin position="57"/>
        <end position="75"/>
    </location>
</feature>